<sequence length="77" mass="8582">MGIEEMKGKEGREKHLASLPKLSEAEWLDRCAARFRERGGVDSANAIAMAKGCLEMRDGFEDDPEGAADEDMSYWNT</sequence>
<dbReference type="Proteomes" id="UP000383122">
    <property type="component" value="Unassembled WGS sequence"/>
</dbReference>
<protein>
    <submittedName>
        <fullName evidence="1">Uncharacterized protein</fullName>
    </submittedName>
</protein>
<organism evidence="1 2">
    <name type="scientific">Pandoraea anapnoica</name>
    <dbReference type="NCBI Taxonomy" id="2508301"/>
    <lineage>
        <taxon>Bacteria</taxon>
        <taxon>Pseudomonadati</taxon>
        <taxon>Pseudomonadota</taxon>
        <taxon>Betaproteobacteria</taxon>
        <taxon>Burkholderiales</taxon>
        <taxon>Burkholderiaceae</taxon>
        <taxon>Pandoraea</taxon>
    </lineage>
</organism>
<gene>
    <name evidence="1" type="ORF">PAN31117_03136</name>
</gene>
<proteinExistence type="predicted"/>
<dbReference type="AlphaFoldDB" id="A0A5E5A8R2"/>
<evidence type="ECO:0000313" key="2">
    <source>
        <dbReference type="Proteomes" id="UP000383122"/>
    </source>
</evidence>
<keyword evidence="2" id="KW-1185">Reference proteome</keyword>
<dbReference type="EMBL" id="CABPSP010000009">
    <property type="protein sequence ID" value="VVE68903.1"/>
    <property type="molecule type" value="Genomic_DNA"/>
</dbReference>
<evidence type="ECO:0000313" key="1">
    <source>
        <dbReference type="EMBL" id="VVE68903.1"/>
    </source>
</evidence>
<dbReference type="RefSeq" id="WP_246189113.1">
    <property type="nucleotide sequence ID" value="NZ_CABPSP010000009.1"/>
</dbReference>
<reference evidence="1 2" key="1">
    <citation type="submission" date="2019-08" db="EMBL/GenBank/DDBJ databases">
        <authorList>
            <person name="Peeters C."/>
        </authorList>
    </citation>
    <scope>NUCLEOTIDE SEQUENCE [LARGE SCALE GENOMIC DNA]</scope>
    <source>
        <strain evidence="1 2">LMG 31117</strain>
    </source>
</reference>
<name>A0A5E5A8R2_9BURK</name>
<accession>A0A5E5A8R2</accession>